<name>A0A081QFI2_STRMT</name>
<dbReference type="EMBL" id="JYGQ01000004">
    <property type="protein sequence ID" value="KJQ69887.1"/>
    <property type="molecule type" value="Genomic_DNA"/>
</dbReference>
<comment type="caution">
    <text evidence="1">The sequence shown here is derived from an EMBL/GenBank/DDBJ whole genome shotgun (WGS) entry which is preliminary data.</text>
</comment>
<dbReference type="RefSeq" id="WP_033686211.1">
    <property type="nucleotide sequence ID" value="NZ_JYGQ01000004.1"/>
</dbReference>
<reference evidence="1 2" key="1">
    <citation type="submission" date="2015-02" db="EMBL/GenBank/DDBJ databases">
        <title>Evolution of amylase-binding proteins of oral streptococcal species.</title>
        <authorList>
            <person name="Haase E.M."/>
        </authorList>
    </citation>
    <scope>NUCLEOTIDE SEQUENCE [LARGE SCALE GENOMIC DNA]</scope>
    <source>
        <strain evidence="1 2">SK137</strain>
    </source>
</reference>
<dbReference type="Proteomes" id="UP000033415">
    <property type="component" value="Unassembled WGS sequence"/>
</dbReference>
<evidence type="ECO:0000313" key="2">
    <source>
        <dbReference type="Proteomes" id="UP000033415"/>
    </source>
</evidence>
<evidence type="ECO:0000313" key="1">
    <source>
        <dbReference type="EMBL" id="KJQ69887.1"/>
    </source>
</evidence>
<protein>
    <submittedName>
        <fullName evidence="1">Uncharacterized protein</fullName>
    </submittedName>
</protein>
<sequence>MFILKHGAREDKPFLRSAVIGVTGLDISCSEEKKAMRFISRAAALQVGKALRGSFGNFYPVEVKG</sequence>
<dbReference type="PATRIC" id="fig|28037.100.peg.177"/>
<dbReference type="AlphaFoldDB" id="A0A081QFI2"/>
<gene>
    <name evidence="1" type="ORF">TZ91_01725</name>
</gene>
<accession>A0A081QFI2</accession>
<proteinExistence type="predicted"/>
<organism evidence="1 2">
    <name type="scientific">Streptococcus mitis</name>
    <dbReference type="NCBI Taxonomy" id="28037"/>
    <lineage>
        <taxon>Bacteria</taxon>
        <taxon>Bacillati</taxon>
        <taxon>Bacillota</taxon>
        <taxon>Bacilli</taxon>
        <taxon>Lactobacillales</taxon>
        <taxon>Streptococcaceae</taxon>
        <taxon>Streptococcus</taxon>
        <taxon>Streptococcus mitis group</taxon>
    </lineage>
</organism>